<evidence type="ECO:0000256" key="2">
    <source>
        <dbReference type="ARBA" id="ARBA00022679"/>
    </source>
</evidence>
<comment type="caution">
    <text evidence="4">The sequence shown here is derived from an EMBL/GenBank/DDBJ whole genome shotgun (WGS) entry which is preliminary data.</text>
</comment>
<keyword evidence="2 4" id="KW-0808">Transferase</keyword>
<dbReference type="SUPFAM" id="SSF53335">
    <property type="entry name" value="S-adenosyl-L-methionine-dependent methyltransferases"/>
    <property type="match status" value="1"/>
</dbReference>
<dbReference type="GO" id="GO:0008168">
    <property type="term" value="F:methyltransferase activity"/>
    <property type="evidence" value="ECO:0007669"/>
    <property type="project" value="UniProtKB-KW"/>
</dbReference>
<dbReference type="Proteomes" id="UP001595476">
    <property type="component" value="Unassembled WGS sequence"/>
</dbReference>
<dbReference type="Gene3D" id="3.40.50.150">
    <property type="entry name" value="Vaccinia Virus protein VP39"/>
    <property type="match status" value="1"/>
</dbReference>
<dbReference type="InterPro" id="IPR029063">
    <property type="entry name" value="SAM-dependent_MTases_sf"/>
</dbReference>
<dbReference type="Pfam" id="PF01596">
    <property type="entry name" value="Methyltransf_3"/>
    <property type="match status" value="1"/>
</dbReference>
<sequence length="221" mass="24952">MTQQSGAMEDHLYTYLLEKGTREEPLLRNLRDETAKDPMARMQISPEQGQFMKFMVSLLQPRKIVEVGTFTGYSSLCMALASDDSCLITTCDLDENWTSVAKRYWQQAGVDHKIHLKLGQALDSLDELLETGHTGSFDLAFLDADKENYPAYYEKLKKLLKLGGVLFIDNVFWGGKVADPTDNTEPTQGVRKLNDLLHQDVDMEISMIPISDGLTLAKKIR</sequence>
<dbReference type="GO" id="GO:0032259">
    <property type="term" value="P:methylation"/>
    <property type="evidence" value="ECO:0007669"/>
    <property type="project" value="UniProtKB-KW"/>
</dbReference>
<dbReference type="CDD" id="cd02440">
    <property type="entry name" value="AdoMet_MTases"/>
    <property type="match status" value="1"/>
</dbReference>
<keyword evidence="5" id="KW-1185">Reference proteome</keyword>
<proteinExistence type="predicted"/>
<evidence type="ECO:0000313" key="4">
    <source>
        <dbReference type="EMBL" id="MFC3151821.1"/>
    </source>
</evidence>
<dbReference type="EC" id="2.1.1.-" evidence="4"/>
<dbReference type="RefSeq" id="WP_386721301.1">
    <property type="nucleotide sequence ID" value="NZ_JBHRSZ010000004.1"/>
</dbReference>
<name>A0ABV7HGT3_9GAMM</name>
<dbReference type="EMBL" id="JBHRSZ010000004">
    <property type="protein sequence ID" value="MFC3151821.1"/>
    <property type="molecule type" value="Genomic_DNA"/>
</dbReference>
<dbReference type="InterPro" id="IPR050362">
    <property type="entry name" value="Cation-dep_OMT"/>
</dbReference>
<dbReference type="PANTHER" id="PTHR10509:SF14">
    <property type="entry name" value="CAFFEOYL-COA O-METHYLTRANSFERASE 3-RELATED"/>
    <property type="match status" value="1"/>
</dbReference>
<keyword evidence="3" id="KW-0949">S-adenosyl-L-methionine</keyword>
<keyword evidence="1 4" id="KW-0489">Methyltransferase</keyword>
<accession>A0ABV7HGT3</accession>
<evidence type="ECO:0000256" key="1">
    <source>
        <dbReference type="ARBA" id="ARBA00022603"/>
    </source>
</evidence>
<dbReference type="PROSITE" id="PS51682">
    <property type="entry name" value="SAM_OMT_I"/>
    <property type="match status" value="1"/>
</dbReference>
<evidence type="ECO:0000256" key="3">
    <source>
        <dbReference type="ARBA" id="ARBA00022691"/>
    </source>
</evidence>
<evidence type="ECO:0000313" key="5">
    <source>
        <dbReference type="Proteomes" id="UP001595476"/>
    </source>
</evidence>
<reference evidence="5" key="1">
    <citation type="journal article" date="2019" name="Int. J. Syst. Evol. Microbiol.">
        <title>The Global Catalogue of Microorganisms (GCM) 10K type strain sequencing project: providing services to taxonomists for standard genome sequencing and annotation.</title>
        <authorList>
            <consortium name="The Broad Institute Genomics Platform"/>
            <consortium name="The Broad Institute Genome Sequencing Center for Infectious Disease"/>
            <person name="Wu L."/>
            <person name="Ma J."/>
        </authorList>
    </citation>
    <scope>NUCLEOTIDE SEQUENCE [LARGE SCALE GENOMIC DNA]</scope>
    <source>
        <strain evidence="5">KCTC 52438</strain>
    </source>
</reference>
<protein>
    <submittedName>
        <fullName evidence="4">Class I SAM-dependent methyltransferase</fullName>
        <ecNumber evidence="4">2.1.1.-</ecNumber>
    </submittedName>
</protein>
<dbReference type="InterPro" id="IPR002935">
    <property type="entry name" value="SAM_O-MeTrfase"/>
</dbReference>
<gene>
    <name evidence="4" type="ORF">ACFOEK_12345</name>
</gene>
<dbReference type="PANTHER" id="PTHR10509">
    <property type="entry name" value="O-METHYLTRANSFERASE-RELATED"/>
    <property type="match status" value="1"/>
</dbReference>
<organism evidence="4 5">
    <name type="scientific">Litoribrevibacter euphylliae</name>
    <dbReference type="NCBI Taxonomy" id="1834034"/>
    <lineage>
        <taxon>Bacteria</taxon>
        <taxon>Pseudomonadati</taxon>
        <taxon>Pseudomonadota</taxon>
        <taxon>Gammaproteobacteria</taxon>
        <taxon>Oceanospirillales</taxon>
        <taxon>Oceanospirillaceae</taxon>
        <taxon>Litoribrevibacter</taxon>
    </lineage>
</organism>